<comment type="caution">
    <text evidence="5">The sequence shown here is derived from an EMBL/GenBank/DDBJ whole genome shotgun (WGS) entry which is preliminary data.</text>
</comment>
<feature type="region of interest" description="Disordered" evidence="3">
    <location>
        <begin position="856"/>
        <end position="878"/>
    </location>
</feature>
<reference evidence="5" key="2">
    <citation type="journal article" date="2021" name="PeerJ">
        <title>Extensive microbial diversity within the chicken gut microbiome revealed by metagenomics and culture.</title>
        <authorList>
            <person name="Gilroy R."/>
            <person name="Ravi A."/>
            <person name="Getino M."/>
            <person name="Pursley I."/>
            <person name="Horton D.L."/>
            <person name="Alikhan N.F."/>
            <person name="Baker D."/>
            <person name="Gharbi K."/>
            <person name="Hall N."/>
            <person name="Watson M."/>
            <person name="Adriaenssens E.M."/>
            <person name="Foster-Nyarko E."/>
            <person name="Jarju S."/>
            <person name="Secka A."/>
            <person name="Antonio M."/>
            <person name="Oren A."/>
            <person name="Chaudhuri R.R."/>
            <person name="La Ragione R."/>
            <person name="Hildebrand F."/>
            <person name="Pallen M.J."/>
        </authorList>
    </citation>
    <scope>NUCLEOTIDE SEQUENCE</scope>
    <source>
        <strain evidence="5">ChiSjej4B22-8148</strain>
    </source>
</reference>
<evidence type="ECO:0000259" key="4">
    <source>
        <dbReference type="Pfam" id="PF10145"/>
    </source>
</evidence>
<dbReference type="Pfam" id="PF10145">
    <property type="entry name" value="PhageMin_Tail"/>
    <property type="match status" value="1"/>
</dbReference>
<keyword evidence="2" id="KW-0175">Coiled coil</keyword>
<feature type="coiled-coil region" evidence="2">
    <location>
        <begin position="1688"/>
        <end position="1715"/>
    </location>
</feature>
<evidence type="ECO:0000313" key="6">
    <source>
        <dbReference type="Proteomes" id="UP000886757"/>
    </source>
</evidence>
<dbReference type="PANTHER" id="PTHR37813:SF1">
    <property type="entry name" value="FELS-2 PROPHAGE PROTEIN"/>
    <property type="match status" value="1"/>
</dbReference>
<dbReference type="SUPFAM" id="SSF57997">
    <property type="entry name" value="Tropomyosin"/>
    <property type="match status" value="1"/>
</dbReference>
<evidence type="ECO:0000313" key="5">
    <source>
        <dbReference type="EMBL" id="HIR12818.1"/>
    </source>
</evidence>
<protein>
    <submittedName>
        <fullName evidence="5">Phage tail tape measure protein</fullName>
    </submittedName>
</protein>
<evidence type="ECO:0000256" key="2">
    <source>
        <dbReference type="SAM" id="Coils"/>
    </source>
</evidence>
<feature type="coiled-coil region" evidence="2">
    <location>
        <begin position="1826"/>
        <end position="1853"/>
    </location>
</feature>
<sequence length="2104" mass="225244">MAGKKIGIVLALDGEKDLIRGLSNARKEAQLCKSALNKLSAEYEGNANSLEYLQKKQELLEKQTKSYEIQIKSASAGLKNAEDVQKRAAARYEELKTEVDGARKALEKMAEVGQEGSEEYKSQEKSLQNYEKALAKQEDQLVRCEGKIIDWQTKINNAESNLTKANNALQQNEKYLKEAESSTDRCATSIDGYGKAVEGAAEVTTTLGDKLQQALLNKGVSVGIDLIKQGADALKESLFDASSASTQLVASTGLSEAAAKKYQKVMQQIKGDNFGEDYGDVADAMSQVIQIMGKLDDGTMQDVTEGAITLRDTFGMDVNESIRAVDVMMKTMGVDAAQAFDLIATGAQNGLNRSGELVDNITEYGQLWGQAGFSAEEMFSILENGLNSGAYNLDKVNDYVKEFGVSLADGRIEDNLSSFSTGTQNLFMQWKNGEASTKDVFYSVISDLEKMQNQQEALTIASDVWSALGEDNAMQVLTALNDLNDGYTDVKGAMESLKEVKYSDLESSISGLGDAVQEKFVAPLLDVAIPGITDAIQGITDIIDPPKTAMQEFTDEIGTANEELSKTAESAAKTMENAEVEGSRLDALGAQLISLNGIEEKSAAQKMQMKAAVDALSESVPQVAAAYDEEAGKINLTDGEIRKLISSKKELLVLEAAQQASQEVLNSLVEAEVKLRQAEDQKSVLDDRLSLYQEEKDLLIEINNLKNSGKMDQETYETTMLEFWQGALDDGRISLEEFEEATANLDLSKIDRALGAVGGKIGDTGKEAKDLGKEIDTLTQTYNEANAEAEAYTGYVEDATDALFGEGEAANAAGEGILAQHEAHQKAQQSIEEAQQGNLKLGESYQVVGQAAQEGAETVSNASEESASASEKAAAAQEEAAERIKSAFEDAKSEIQSSLQDKISLFDFFEDSDGGEDLSVEEMQKNLDSQIEAFEEYQKNLEAVKDHVGKEIAPEFMQYLEGMGMDGANTLKHILATFEDGEPEKVKELSDSYLQAMDMTEGIAEVGAANQVAYEAAMGELGSTDLEFDSLRESIEQAQASAAEGWSGLSDSVRTELETAVAAAQECGVMIPEGLTEGIASGEVSPEAAIASLEGGIRGQLEGLAQIAQECGIQVPAELAAAIESGDTSAMVAAYDGLLGIVKEKSGELSAQAAEGMKTSQGSVEEAATATAQAGADAMAQNTDGYTQAGEQIGDSIIQGIRNKGTEIQTAIADVLSAGEGTNENGAYMAIGESVGDAIAKGVGNKKQDIQNAVSAAMSAEGVEGGDGFQSAGEQVAAMIAAGITGGGQNIMTAASAAMQQGAVAALNARTQYLNAGTEAARQFASGITGGAGGASTAAANLASRALSAVNSNQGSFRSAGSNMSAGVAAGISSGASGAIAAARSMAASALAAAKAELDIHSPSRKFQKDVGEQISAGMAFGIKNKASLAGKQAKTMSNKVYKEATSWLSKYKKSHEVSLADEKYYWQQVVKHTKKGTTAYNNAVKKLNTVKIQEASGLSSSVSSKIAGNFGVSRTTTTGSGKKKKTTKKSDADYYSEIYTAAKKYVDQQQILNEWSLQQQLAYWQQVQSRLKKGTDAWYDATAQVKSLQQEQAQAAAEAKEAAEKAKEEAEQAAKERLATHAQVQDDILSKYKTYYKVSAKAEADYWNIARQQFKAGTDERIEADQKYFDALQEWYDQRKELDEDYAENAKDINDQLIEDIQDLQDAYKDAVASRKEDILSQMSLFEAWDSSGYDADTLLYNLKTQVAGLALWEQQLEELEKKGLATGLLEELKEMGPEAAANIYSLNQMTAAQLAEYNKLWEQKEALAESQAVKDNETLRQETNSQIGQLRNEAQSELAALNAEYQAAIQELNTGISADLRNLVNKAGSIGREAVSGMIGAIGKAANSVETYNSTAKVVNTVSSQLSALAQEGSVIGKSTLDGILAGMMDYTKIEDTSKEVIQSIKRAMEEEAGIHSPARLFRKETGPQIPAGVAEGIRDGTEAAVKSSRIMVQEMLEATQAEMKRQQDTLQAQAAGLNNSGITKLNRALESYQIPKTVVNVDNSSLATLLGTLIGAVNGLSEKMENQQWVLDTGELVAALQPQMDKANGEMILIKNRGRYR</sequence>
<dbReference type="InterPro" id="IPR010090">
    <property type="entry name" value="Phage_tape_meas"/>
</dbReference>
<evidence type="ECO:0000256" key="1">
    <source>
        <dbReference type="ARBA" id="ARBA00022612"/>
    </source>
</evidence>
<proteinExistence type="predicted"/>
<dbReference type="PANTHER" id="PTHR37813">
    <property type="entry name" value="FELS-2 PROPHAGE PROTEIN"/>
    <property type="match status" value="1"/>
</dbReference>
<feature type="coiled-coil region" evidence="2">
    <location>
        <begin position="654"/>
        <end position="695"/>
    </location>
</feature>
<accession>A0A9D1AAS4</accession>
<feature type="coiled-coil region" evidence="2">
    <location>
        <begin position="1586"/>
        <end position="1624"/>
    </location>
</feature>
<name>A0A9D1AAS4_9FIRM</name>
<feature type="coiled-coil region" evidence="2">
    <location>
        <begin position="920"/>
        <end position="947"/>
    </location>
</feature>
<feature type="domain" description="Phage tail tape measure protein" evidence="4">
    <location>
        <begin position="273"/>
        <end position="457"/>
    </location>
</feature>
<evidence type="ECO:0000256" key="3">
    <source>
        <dbReference type="SAM" id="MobiDB-lite"/>
    </source>
</evidence>
<feature type="coiled-coil region" evidence="2">
    <location>
        <begin position="22"/>
        <end position="185"/>
    </location>
</feature>
<organism evidence="5 6">
    <name type="scientific">Candidatus Choladousia intestinavium</name>
    <dbReference type="NCBI Taxonomy" id="2840727"/>
    <lineage>
        <taxon>Bacteria</taxon>
        <taxon>Bacillati</taxon>
        <taxon>Bacillota</taxon>
        <taxon>Clostridia</taxon>
        <taxon>Lachnospirales</taxon>
        <taxon>Lachnospiraceae</taxon>
        <taxon>Lachnospiraceae incertae sedis</taxon>
        <taxon>Candidatus Choladousia</taxon>
    </lineage>
</organism>
<keyword evidence="1" id="KW-1188">Viral release from host cell</keyword>
<dbReference type="EMBL" id="DVGK01000036">
    <property type="protein sequence ID" value="HIR12818.1"/>
    <property type="molecule type" value="Genomic_DNA"/>
</dbReference>
<dbReference type="Proteomes" id="UP000886757">
    <property type="component" value="Unassembled WGS sequence"/>
</dbReference>
<gene>
    <name evidence="5" type="ORF">IAB31_02705</name>
</gene>
<reference evidence="5" key="1">
    <citation type="submission" date="2020-10" db="EMBL/GenBank/DDBJ databases">
        <authorList>
            <person name="Gilroy R."/>
        </authorList>
    </citation>
    <scope>NUCLEOTIDE SEQUENCE</scope>
    <source>
        <strain evidence="5">ChiSjej4B22-8148</strain>
    </source>
</reference>